<gene>
    <name evidence="8" type="primary">NCAS0D04470</name>
    <name evidence="8" type="ordered locus">NCAS_0D04470</name>
</gene>
<keyword evidence="3" id="KW-0131">Cell cycle</keyword>
<evidence type="ECO:0000256" key="3">
    <source>
        <dbReference type="ARBA" id="ARBA00023306"/>
    </source>
</evidence>
<name>G0VEN7_NAUCA</name>
<dbReference type="Proteomes" id="UP000001640">
    <property type="component" value="Chromosome 4"/>
</dbReference>
<accession>G0VEN7</accession>
<keyword evidence="2" id="KW-0132">Cell division</keyword>
<evidence type="ECO:0000256" key="2">
    <source>
        <dbReference type="ARBA" id="ARBA00022618"/>
    </source>
</evidence>
<dbReference type="InParanoid" id="G0VEN7"/>
<dbReference type="GeneID" id="96903634"/>
<dbReference type="EMBL" id="HE576755">
    <property type="protein sequence ID" value="CCC70028.1"/>
    <property type="molecule type" value="Genomic_DNA"/>
</dbReference>
<dbReference type="KEGG" id="ncs:NCAS_0D04470"/>
<evidence type="ECO:0000256" key="4">
    <source>
        <dbReference type="ARBA" id="ARBA00044746"/>
    </source>
</evidence>
<dbReference type="PANTHER" id="PTHR13255:SF0">
    <property type="entry name" value="ATAXIN-10"/>
    <property type="match status" value="1"/>
</dbReference>
<reference key="2">
    <citation type="submission" date="2011-08" db="EMBL/GenBank/DDBJ databases">
        <title>Genome sequence of Naumovozyma castellii.</title>
        <authorList>
            <person name="Gordon J.L."/>
            <person name="Armisen D."/>
            <person name="Proux-Wera E."/>
            <person name="OhEigeartaigh S.S."/>
            <person name="Byrne K.P."/>
            <person name="Wolfe K.H."/>
        </authorList>
    </citation>
    <scope>NUCLEOTIDE SEQUENCE</scope>
    <source>
        <strain>Type strain:CBS 4309</strain>
    </source>
</reference>
<dbReference type="FunCoup" id="G0VEN7">
    <property type="interactions" value="33"/>
</dbReference>
<dbReference type="HOGENOM" id="CLU_043683_0_0_1"/>
<comment type="function">
    <text evidence="4">May play a role in the regulation of cytokinesis.</text>
</comment>
<dbReference type="InterPro" id="IPR016024">
    <property type="entry name" value="ARM-type_fold"/>
</dbReference>
<dbReference type="eggNOG" id="KOG2676">
    <property type="taxonomic scope" value="Eukaryota"/>
</dbReference>
<proteinExistence type="inferred from homology"/>
<dbReference type="InterPro" id="IPR051374">
    <property type="entry name" value="Ataxin-10/CTR86_families"/>
</dbReference>
<dbReference type="OrthoDB" id="379794at2759"/>
<dbReference type="PANTHER" id="PTHR13255">
    <property type="entry name" value="ATAXIN-10"/>
    <property type="match status" value="1"/>
</dbReference>
<protein>
    <recommendedName>
        <fullName evidence="5">Ataxin-10 homolog</fullName>
    </recommendedName>
    <alternativeName>
        <fullName evidence="6">Copper transport protein 86</fullName>
    </alternativeName>
</protein>
<evidence type="ECO:0000256" key="1">
    <source>
        <dbReference type="ARBA" id="ARBA00008384"/>
    </source>
</evidence>
<dbReference type="GO" id="GO:0005829">
    <property type="term" value="C:cytosol"/>
    <property type="evidence" value="ECO:0007669"/>
    <property type="project" value="TreeGrafter"/>
</dbReference>
<dbReference type="OMA" id="IKERSIM"/>
<comment type="similarity">
    <text evidence="1">Belongs to the ataxin-10 family.</text>
</comment>
<dbReference type="RefSeq" id="XP_003676389.1">
    <property type="nucleotide sequence ID" value="XM_003676341.1"/>
</dbReference>
<evidence type="ECO:0000259" key="7">
    <source>
        <dbReference type="Pfam" id="PF09759"/>
    </source>
</evidence>
<dbReference type="Pfam" id="PF09759">
    <property type="entry name" value="Atx10homo_assoc"/>
    <property type="match status" value="1"/>
</dbReference>
<evidence type="ECO:0000256" key="5">
    <source>
        <dbReference type="ARBA" id="ARBA00044801"/>
    </source>
</evidence>
<dbReference type="SUPFAM" id="SSF48371">
    <property type="entry name" value="ARM repeat"/>
    <property type="match status" value="1"/>
</dbReference>
<organism evidence="8 9">
    <name type="scientific">Naumovozyma castellii</name>
    <name type="common">Yeast</name>
    <name type="synonym">Saccharomyces castellii</name>
    <dbReference type="NCBI Taxonomy" id="27288"/>
    <lineage>
        <taxon>Eukaryota</taxon>
        <taxon>Fungi</taxon>
        <taxon>Dikarya</taxon>
        <taxon>Ascomycota</taxon>
        <taxon>Saccharomycotina</taxon>
        <taxon>Saccharomycetes</taxon>
        <taxon>Saccharomycetales</taxon>
        <taxon>Saccharomycetaceae</taxon>
        <taxon>Naumovozyma</taxon>
    </lineage>
</organism>
<feature type="domain" description="Ataxin-10" evidence="7">
    <location>
        <begin position="430"/>
        <end position="527"/>
    </location>
</feature>
<dbReference type="AlphaFoldDB" id="G0VEN7"/>
<evidence type="ECO:0000313" key="8">
    <source>
        <dbReference type="EMBL" id="CCC70028.1"/>
    </source>
</evidence>
<evidence type="ECO:0000256" key="6">
    <source>
        <dbReference type="ARBA" id="ARBA00044805"/>
    </source>
</evidence>
<dbReference type="InterPro" id="IPR019156">
    <property type="entry name" value="Ataxin-10_domain"/>
</dbReference>
<sequence length="540" mass="63114">MDEYLRTIQDIGDALGSEKSTSVTFSKLLDDLNPIVIRTAQDEEFRNGMANSIHTWSNIKECLENIDIKMIQGRKVDEELRLYLRTIRGIVILMRNLSVSNQEIPQEQLLQNLVIRVFTTIIKENLTTYGEMETSLYVAILSFLHNITKNVVIFDKTIIDSLFEFFKYPVYHPKDKKEILFPYVLYFINMTQNDDFLYYFLKRSDKDIILYNFLIKEIMNEHSNLFKYMERVSIDMQEIDITSMDAILLKCFKRIACNGSFAPYLEDIEESDNDKFFCYLRLLQLVITSSEDWDKFELTAIMSWCFKIFEKAATSTESYFRKGKDIESEASILHKKLLITLDMICSLCKYEHVQKFILHYEGVEKLISLLHVLQKHLFRINFQKDNKKGSINREVKTTNELGDKITDITLLEKRVDYDNFKVRSTNFPECKSLIIEILAMLTYQRKEVQDKMRDLHALEIILSNCVIDDNDPFIKERSIVCIRFLLEGNQLNQDFVVKLEAKKAVQDDVLSEAGFEVKVDGSGGINLMSKDSTHISLTDK</sequence>
<keyword evidence="9" id="KW-1185">Reference proteome</keyword>
<evidence type="ECO:0000313" key="9">
    <source>
        <dbReference type="Proteomes" id="UP000001640"/>
    </source>
</evidence>
<dbReference type="GO" id="GO:0051301">
    <property type="term" value="P:cell division"/>
    <property type="evidence" value="ECO:0007669"/>
    <property type="project" value="UniProtKB-KW"/>
</dbReference>
<reference evidence="8 9" key="1">
    <citation type="journal article" date="2011" name="Proc. Natl. Acad. Sci. U.S.A.">
        <title>Evolutionary erosion of yeast sex chromosomes by mating-type switching accidents.</title>
        <authorList>
            <person name="Gordon J.L."/>
            <person name="Armisen D."/>
            <person name="Proux-Wera E."/>
            <person name="Oheigeartaigh S.S."/>
            <person name="Byrne K.P."/>
            <person name="Wolfe K.H."/>
        </authorList>
    </citation>
    <scope>NUCLEOTIDE SEQUENCE [LARGE SCALE GENOMIC DNA]</scope>
    <source>
        <strain evidence="9">ATCC 76901 / BCRC 22586 / CBS 4309 / NBRC 1992 / NRRL Y-12630</strain>
    </source>
</reference>